<protein>
    <recommendedName>
        <fullName evidence="1">Homeodomain phBC6A51-type domain-containing protein</fullName>
    </recommendedName>
</protein>
<evidence type="ECO:0000313" key="3">
    <source>
        <dbReference type="EMBL" id="ARF70336.1"/>
    </source>
</evidence>
<dbReference type="EMBL" id="CP020557">
    <property type="protein sequence ID" value="ARF67609.1"/>
    <property type="molecule type" value="Genomic_DNA"/>
</dbReference>
<accession>A0A1V0UYT0</accession>
<dbReference type="RefSeq" id="WP_083039316.1">
    <property type="nucleotide sequence ID" value="NZ_CP020557.1"/>
</dbReference>
<feature type="domain" description="Homeodomain phBC6A51-type" evidence="1">
    <location>
        <begin position="4"/>
        <end position="111"/>
    </location>
</feature>
<dbReference type="EMBL" id="CP020557">
    <property type="protein sequence ID" value="ARF70336.1"/>
    <property type="molecule type" value="Genomic_DNA"/>
</dbReference>
<dbReference type="AlphaFoldDB" id="A0A1V0UYT0"/>
<dbReference type="InterPro" id="IPR024978">
    <property type="entry name" value="Homeodomain_phBC6A51-type"/>
</dbReference>
<reference evidence="3 4" key="1">
    <citation type="submission" date="2017-03" db="EMBL/GenBank/DDBJ databases">
        <title>Paenibacillus larvae genome sequencing.</title>
        <authorList>
            <person name="Dingman D.W."/>
        </authorList>
    </citation>
    <scope>NUCLEOTIDE SEQUENCE [LARGE SCALE GENOMIC DNA]</scope>
    <source>
        <strain evidence="3 4">SAG 10367</strain>
    </source>
</reference>
<dbReference type="Gene3D" id="1.10.10.60">
    <property type="entry name" value="Homeodomain-like"/>
    <property type="match status" value="1"/>
</dbReference>
<evidence type="ECO:0000313" key="4">
    <source>
        <dbReference type="Proteomes" id="UP000192727"/>
    </source>
</evidence>
<dbReference type="Proteomes" id="UP000192727">
    <property type="component" value="Chromosome"/>
</dbReference>
<dbReference type="Pfam" id="PF13022">
    <property type="entry name" value="HTH_Tnp_1_2"/>
    <property type="match status" value="1"/>
</dbReference>
<organism evidence="3 4">
    <name type="scientific">Paenibacillus larvae subsp. pulvifaciens</name>
    <dbReference type="NCBI Taxonomy" id="1477"/>
    <lineage>
        <taxon>Bacteria</taxon>
        <taxon>Bacillati</taxon>
        <taxon>Bacillota</taxon>
        <taxon>Bacilli</taxon>
        <taxon>Bacillales</taxon>
        <taxon>Paenibacillaceae</taxon>
        <taxon>Paenibacillus</taxon>
    </lineage>
</organism>
<sequence length="129" mass="14573">MKRLETKHYIAIGYLALPDHGGLTMEQIAKEAGISRRALYEWTKEPVFERELKREIIRKARNRLPQVVNSMADAAIEERSAAAAKLLFQMEGMLKDTVEVETKTSDTVDPEALAAKLAAFRARKDTDVQ</sequence>
<dbReference type="SUPFAM" id="SSF46689">
    <property type="entry name" value="Homeodomain-like"/>
    <property type="match status" value="1"/>
</dbReference>
<evidence type="ECO:0000313" key="2">
    <source>
        <dbReference type="EMBL" id="ARF67609.1"/>
    </source>
</evidence>
<proteinExistence type="predicted"/>
<dbReference type="InterPro" id="IPR009057">
    <property type="entry name" value="Homeodomain-like_sf"/>
</dbReference>
<evidence type="ECO:0000259" key="1">
    <source>
        <dbReference type="Pfam" id="PF13022"/>
    </source>
</evidence>
<gene>
    <name evidence="2" type="ORF">B7C51_06865</name>
    <name evidence="3" type="ORF">B7C51_24545</name>
</gene>
<name>A0A1V0UYT0_9BACL</name>